<comment type="catalytic activity">
    <reaction evidence="7">
        <text>[protein]-peptidylproline (omega=180) = [protein]-peptidylproline (omega=0)</text>
        <dbReference type="Rhea" id="RHEA:16237"/>
        <dbReference type="Rhea" id="RHEA-COMP:10747"/>
        <dbReference type="Rhea" id="RHEA-COMP:10748"/>
        <dbReference type="ChEBI" id="CHEBI:83833"/>
        <dbReference type="ChEBI" id="CHEBI:83834"/>
        <dbReference type="EC" id="5.2.1.8"/>
    </reaction>
</comment>
<organism evidence="9 10">
    <name type="scientific">Roseateles flavus</name>
    <dbReference type="NCBI Taxonomy" id="3149041"/>
    <lineage>
        <taxon>Bacteria</taxon>
        <taxon>Pseudomonadati</taxon>
        <taxon>Pseudomonadota</taxon>
        <taxon>Betaproteobacteria</taxon>
        <taxon>Burkholderiales</taxon>
        <taxon>Sphaerotilaceae</taxon>
        <taxon>Roseateles</taxon>
    </lineage>
</organism>
<keyword evidence="2 7" id="KW-0677">Repeat</keyword>
<dbReference type="RefSeq" id="WP_347611666.1">
    <property type="nucleotide sequence ID" value="NZ_JBDPZC010000008.1"/>
</dbReference>
<keyword evidence="5 7" id="KW-0143">Chaperone</keyword>
<dbReference type="Gene3D" id="3.10.50.40">
    <property type="match status" value="2"/>
</dbReference>
<gene>
    <name evidence="7" type="primary">surA</name>
    <name evidence="9" type="ORF">ABDJ40_17565</name>
</gene>
<dbReference type="Pfam" id="PF13616">
    <property type="entry name" value="Rotamase_3"/>
    <property type="match status" value="1"/>
</dbReference>
<name>A0ABV0GHM3_9BURK</name>
<sequence precursor="true">MASMTDLSLRSLLVAGMCASLYAGVVPQASAQTGASRIKPGDHIAVVVNQDVVAASEITLRAERAREEARRRGEANPNMDELRKAAMEALIEERAMVTLARETGQRVEDPELDRVVANVATQNKLTMAELKERLKADGMDFKTFRENLRDQMLMERVREREVQKRINITDGDIDRYLDERQAKADSNPQLNIAQVLIPIPEKGTEAQVAERKARAETALARVKAGEDFAKIAREFSEDANKDRGGEVGLRQAERLPDVFVDAVRELKPGQVNPRLIRSEVGFHIIKLLAREAAANPNVITQTHSRHVLLRPSQQLTAEVAARRLQEFKRAIEAGQVSFEQVARDNSEDGSAPNGGDLGWVSPGNFVPEFEEAMNGLPIKGISGPVMSRYGVHMIQVLERRQIELEPKQLREQAKVALRERRYEDAYKDWLKELRANAFIEMREWQ</sequence>
<dbReference type="InterPro" id="IPR023034">
    <property type="entry name" value="PPIase_SurA"/>
</dbReference>
<keyword evidence="6 7" id="KW-0413">Isomerase</keyword>
<evidence type="ECO:0000256" key="7">
    <source>
        <dbReference type="HAMAP-Rule" id="MF_01183"/>
    </source>
</evidence>
<feature type="domain" description="PpiC" evidence="8">
    <location>
        <begin position="299"/>
        <end position="398"/>
    </location>
</feature>
<reference evidence="9 10" key="1">
    <citation type="submission" date="2024-05" db="EMBL/GenBank/DDBJ databases">
        <title>Roseateles sp. 2.12 16S ribosomal RNA gene Genome sequencing and assembly.</title>
        <authorList>
            <person name="Woo H."/>
        </authorList>
    </citation>
    <scope>NUCLEOTIDE SEQUENCE [LARGE SCALE GENOMIC DNA]</scope>
    <source>
        <strain evidence="9 10">2.12</strain>
    </source>
</reference>
<dbReference type="PROSITE" id="PS01096">
    <property type="entry name" value="PPIC_PPIASE_1"/>
    <property type="match status" value="1"/>
</dbReference>
<dbReference type="Proteomes" id="UP001462640">
    <property type="component" value="Unassembled WGS sequence"/>
</dbReference>
<dbReference type="PROSITE" id="PS50198">
    <property type="entry name" value="PPIC_PPIASE_2"/>
    <property type="match status" value="2"/>
</dbReference>
<evidence type="ECO:0000256" key="6">
    <source>
        <dbReference type="ARBA" id="ARBA00023235"/>
    </source>
</evidence>
<evidence type="ECO:0000256" key="2">
    <source>
        <dbReference type="ARBA" id="ARBA00022737"/>
    </source>
</evidence>
<dbReference type="PANTHER" id="PTHR47637">
    <property type="entry name" value="CHAPERONE SURA"/>
    <property type="match status" value="1"/>
</dbReference>
<comment type="subcellular location">
    <subcellularLocation>
        <location evidence="7">Periplasm</location>
    </subcellularLocation>
    <text evidence="7">Is capable of associating with the outer membrane.</text>
</comment>
<dbReference type="GO" id="GO:0003755">
    <property type="term" value="F:peptidyl-prolyl cis-trans isomerase activity"/>
    <property type="evidence" value="ECO:0007669"/>
    <property type="project" value="UniProtKB-EC"/>
</dbReference>
<comment type="domain">
    <text evidence="7">The PPIase activity resides only in the second parvulin domain. The N-terminal region and the C-terminal tail are necessary and sufficient for the chaperone activity of SurA. The PPIase activity is dispensable for SurA to function as a chaperone. The N-terminal region and the C-terminal tail are also required for porin recognition.</text>
</comment>
<protein>
    <recommendedName>
        <fullName evidence="7">Chaperone SurA</fullName>
    </recommendedName>
    <alternativeName>
        <fullName evidence="7">Peptidyl-prolyl cis-trans isomerase SurA</fullName>
        <shortName evidence="7">PPIase SurA</shortName>
        <ecNumber evidence="7">5.2.1.8</ecNumber>
    </alternativeName>
    <alternativeName>
        <fullName evidence="7">Rotamase SurA</fullName>
    </alternativeName>
</protein>
<dbReference type="EMBL" id="JBDPZC010000008">
    <property type="protein sequence ID" value="MEO3714580.1"/>
    <property type="molecule type" value="Genomic_DNA"/>
</dbReference>
<keyword evidence="4 7" id="KW-0697">Rotamase</keyword>
<keyword evidence="3 7" id="KW-0574">Periplasm</keyword>
<dbReference type="Pfam" id="PF00639">
    <property type="entry name" value="Rotamase"/>
    <property type="match status" value="1"/>
</dbReference>
<evidence type="ECO:0000313" key="9">
    <source>
        <dbReference type="EMBL" id="MEO3714580.1"/>
    </source>
</evidence>
<dbReference type="InterPro" id="IPR015391">
    <property type="entry name" value="SurA_N"/>
</dbReference>
<keyword evidence="10" id="KW-1185">Reference proteome</keyword>
<dbReference type="InterPro" id="IPR027304">
    <property type="entry name" value="Trigger_fact/SurA_dom_sf"/>
</dbReference>
<evidence type="ECO:0000256" key="5">
    <source>
        <dbReference type="ARBA" id="ARBA00023186"/>
    </source>
</evidence>
<dbReference type="InterPro" id="IPR000297">
    <property type="entry name" value="PPIase_PpiC"/>
</dbReference>
<evidence type="ECO:0000313" key="10">
    <source>
        <dbReference type="Proteomes" id="UP001462640"/>
    </source>
</evidence>
<proteinExistence type="inferred from homology"/>
<feature type="signal peptide" evidence="7">
    <location>
        <begin position="1"/>
        <end position="31"/>
    </location>
</feature>
<evidence type="ECO:0000256" key="1">
    <source>
        <dbReference type="ARBA" id="ARBA00022729"/>
    </source>
</evidence>
<keyword evidence="1 7" id="KW-0732">Signal</keyword>
<evidence type="ECO:0000256" key="3">
    <source>
        <dbReference type="ARBA" id="ARBA00022764"/>
    </source>
</evidence>
<dbReference type="SUPFAM" id="SSF109998">
    <property type="entry name" value="Triger factor/SurA peptide-binding domain-like"/>
    <property type="match status" value="1"/>
</dbReference>
<comment type="caution">
    <text evidence="9">The sequence shown here is derived from an EMBL/GenBank/DDBJ whole genome shotgun (WGS) entry which is preliminary data.</text>
</comment>
<evidence type="ECO:0000256" key="4">
    <source>
        <dbReference type="ARBA" id="ARBA00023110"/>
    </source>
</evidence>
<dbReference type="InterPro" id="IPR046357">
    <property type="entry name" value="PPIase_dom_sf"/>
</dbReference>
<evidence type="ECO:0000259" key="8">
    <source>
        <dbReference type="PROSITE" id="PS50198"/>
    </source>
</evidence>
<feature type="domain" description="PpiC" evidence="8">
    <location>
        <begin position="187"/>
        <end position="289"/>
    </location>
</feature>
<dbReference type="EC" id="5.2.1.8" evidence="7"/>
<dbReference type="InterPro" id="IPR050280">
    <property type="entry name" value="OMP_Chaperone_SurA"/>
</dbReference>
<accession>A0ABV0GHM3</accession>
<dbReference type="PANTHER" id="PTHR47637:SF1">
    <property type="entry name" value="CHAPERONE SURA"/>
    <property type="match status" value="1"/>
</dbReference>
<dbReference type="Gene3D" id="1.10.4030.10">
    <property type="entry name" value="Porin chaperone SurA, peptide-binding domain"/>
    <property type="match status" value="1"/>
</dbReference>
<dbReference type="SUPFAM" id="SSF54534">
    <property type="entry name" value="FKBP-like"/>
    <property type="match status" value="2"/>
</dbReference>
<comment type="function">
    <text evidence="7">Chaperone involved in the correct folding and assembly of outer membrane proteins. Recognizes specific patterns of aromatic residues and the orientation of their side chains, which are found more frequently in integral outer membrane proteins. May act in both early periplasmic and late outer membrane-associated steps of protein maturation.</text>
</comment>
<dbReference type="Pfam" id="PF09312">
    <property type="entry name" value="SurA_N"/>
    <property type="match status" value="1"/>
</dbReference>
<dbReference type="InterPro" id="IPR023058">
    <property type="entry name" value="PPIase_PpiC_CS"/>
</dbReference>
<feature type="chain" id="PRO_5044909225" description="Chaperone SurA" evidence="7">
    <location>
        <begin position="32"/>
        <end position="445"/>
    </location>
</feature>
<dbReference type="HAMAP" id="MF_01183">
    <property type="entry name" value="Chaperone_SurA"/>
    <property type="match status" value="1"/>
</dbReference>